<dbReference type="EMBL" id="CP126664">
    <property type="protein sequence ID" value="WKA08170.1"/>
    <property type="molecule type" value="Genomic_DNA"/>
</dbReference>
<reference evidence="3 4" key="1">
    <citation type="journal article" date="2023" name="Hortic Res">
        <title>The complete reference genome for grapevine (Vitis vinifera L.) genetics and breeding.</title>
        <authorList>
            <person name="Shi X."/>
            <person name="Cao S."/>
            <person name="Wang X."/>
            <person name="Huang S."/>
            <person name="Wang Y."/>
            <person name="Liu Z."/>
            <person name="Liu W."/>
            <person name="Leng X."/>
            <person name="Peng Y."/>
            <person name="Wang N."/>
            <person name="Wang Y."/>
            <person name="Ma Z."/>
            <person name="Xu X."/>
            <person name="Zhang F."/>
            <person name="Xue H."/>
            <person name="Zhong H."/>
            <person name="Wang Y."/>
            <person name="Zhang K."/>
            <person name="Velt A."/>
            <person name="Avia K."/>
            <person name="Holtgrawe D."/>
            <person name="Grimplet J."/>
            <person name="Matus J.T."/>
            <person name="Ware D."/>
            <person name="Wu X."/>
            <person name="Wang H."/>
            <person name="Liu C."/>
            <person name="Fang Y."/>
            <person name="Rustenholz C."/>
            <person name="Cheng Z."/>
            <person name="Xiao H."/>
            <person name="Zhou Y."/>
        </authorList>
    </citation>
    <scope>NUCLEOTIDE SEQUENCE [LARGE SCALE GENOMIC DNA]</scope>
    <source>
        <strain evidence="4">cv. Pinot noir / PN40024</strain>
        <tissue evidence="3">Leaf</tissue>
    </source>
</reference>
<organism evidence="3 4">
    <name type="scientific">Vitis vinifera</name>
    <name type="common">Grape</name>
    <dbReference type="NCBI Taxonomy" id="29760"/>
    <lineage>
        <taxon>Eukaryota</taxon>
        <taxon>Viridiplantae</taxon>
        <taxon>Streptophyta</taxon>
        <taxon>Embryophyta</taxon>
        <taxon>Tracheophyta</taxon>
        <taxon>Spermatophyta</taxon>
        <taxon>Magnoliopsida</taxon>
        <taxon>eudicotyledons</taxon>
        <taxon>Gunneridae</taxon>
        <taxon>Pentapetalae</taxon>
        <taxon>rosids</taxon>
        <taxon>Vitales</taxon>
        <taxon>Vitaceae</taxon>
        <taxon>Viteae</taxon>
        <taxon>Vitis</taxon>
    </lineage>
</organism>
<feature type="transmembrane region" description="Helical" evidence="1">
    <location>
        <begin position="232"/>
        <end position="253"/>
    </location>
</feature>
<feature type="domain" description="PGG" evidence="2">
    <location>
        <begin position="205"/>
        <end position="282"/>
    </location>
</feature>
<feature type="transmembrane region" description="Helical" evidence="1">
    <location>
        <begin position="265"/>
        <end position="286"/>
    </location>
</feature>
<evidence type="ECO:0000259" key="2">
    <source>
        <dbReference type="Pfam" id="PF13962"/>
    </source>
</evidence>
<evidence type="ECO:0000256" key="1">
    <source>
        <dbReference type="SAM" id="Phobius"/>
    </source>
</evidence>
<dbReference type="Pfam" id="PF13962">
    <property type="entry name" value="PGG"/>
    <property type="match status" value="1"/>
</dbReference>
<sequence length="311" mass="34897">MTGVVLPLAVETIFCEEGLRGSNKLLDIFFRILDQFLLGMKQIHQRKLMNNRAIEVLKVLRDEVSTLKDQQLVKAGVHSAIFVAVENGLIEFVVEIIKSHPLLLWVRNANGESIIKAAVVHRQEKIFNLIHGMGGQKTRLVGGRDKFGNNILHLAARLATASQLDREVERIVNPKYLEEKNDDGKVPRTLFTEEHKHLVKEGEKWMKDTAAACIPVFYRHKAFMGFIISDTLSLYSATTAVLMFLYILTSRYAEGRFLEILPKRLIIGLASLFFSIASAFGATLYLTLSHGLEWVAIPLSLLAAVPVSLYA</sequence>
<keyword evidence="4" id="KW-1185">Reference proteome</keyword>
<dbReference type="PANTHER" id="PTHR24177:SF365">
    <property type="entry name" value="ANKYRIN REPEAT-CONTAINING PROTEIN NPR4-LIKE ISOFORM X1"/>
    <property type="match status" value="1"/>
</dbReference>
<protein>
    <recommendedName>
        <fullName evidence="2">PGG domain-containing protein</fullName>
    </recommendedName>
</protein>
<dbReference type="Gene3D" id="1.25.40.20">
    <property type="entry name" value="Ankyrin repeat-containing domain"/>
    <property type="match status" value="1"/>
</dbReference>
<accession>A0ABY9DKJ0</accession>
<dbReference type="InterPro" id="IPR036770">
    <property type="entry name" value="Ankyrin_rpt-contain_sf"/>
</dbReference>
<keyword evidence="1" id="KW-0812">Transmembrane</keyword>
<keyword evidence="1" id="KW-1133">Transmembrane helix</keyword>
<feature type="transmembrane region" description="Helical" evidence="1">
    <location>
        <begin position="292"/>
        <end position="310"/>
    </location>
</feature>
<keyword evidence="1" id="KW-0472">Membrane</keyword>
<proteinExistence type="predicted"/>
<dbReference type="PANTHER" id="PTHR24177">
    <property type="entry name" value="CASKIN"/>
    <property type="match status" value="1"/>
</dbReference>
<evidence type="ECO:0000313" key="4">
    <source>
        <dbReference type="Proteomes" id="UP001227230"/>
    </source>
</evidence>
<dbReference type="InterPro" id="IPR026961">
    <property type="entry name" value="PGG_dom"/>
</dbReference>
<evidence type="ECO:0000313" key="3">
    <source>
        <dbReference type="EMBL" id="WKA08170.1"/>
    </source>
</evidence>
<dbReference type="SUPFAM" id="SSF48403">
    <property type="entry name" value="Ankyrin repeat"/>
    <property type="match status" value="1"/>
</dbReference>
<dbReference type="Proteomes" id="UP001227230">
    <property type="component" value="Chromosome 17"/>
</dbReference>
<gene>
    <name evidence="3" type="ORF">VitviT2T_025915</name>
</gene>
<name>A0ABY9DKJ0_VITVI</name>